<evidence type="ECO:0000313" key="3">
    <source>
        <dbReference type="Proteomes" id="UP000663840"/>
    </source>
</evidence>
<dbReference type="EMBL" id="CAJMWR010000158">
    <property type="protein sequence ID" value="CAE6351233.1"/>
    <property type="molecule type" value="Genomic_DNA"/>
</dbReference>
<feature type="coiled-coil region" evidence="1">
    <location>
        <begin position="155"/>
        <end position="182"/>
    </location>
</feature>
<protein>
    <submittedName>
        <fullName evidence="2">Uncharacterized protein</fullName>
    </submittedName>
</protein>
<evidence type="ECO:0000313" key="2">
    <source>
        <dbReference type="EMBL" id="CAE6351233.1"/>
    </source>
</evidence>
<organism evidence="2 3">
    <name type="scientific">Rhizoctonia solani</name>
    <dbReference type="NCBI Taxonomy" id="456999"/>
    <lineage>
        <taxon>Eukaryota</taxon>
        <taxon>Fungi</taxon>
        <taxon>Dikarya</taxon>
        <taxon>Basidiomycota</taxon>
        <taxon>Agaricomycotina</taxon>
        <taxon>Agaricomycetes</taxon>
        <taxon>Cantharellales</taxon>
        <taxon>Ceratobasidiaceae</taxon>
        <taxon>Rhizoctonia</taxon>
    </lineage>
</organism>
<sequence>MDPRLEKLFAHFTRISFSITDNISPSTFNIENTMHDSSRLIPYAKDHDRLQLALLCVESEIHRYEADIASLKALREEEEVIRKSLKSFSDIRQAKIKEYMDEFHPAEYVDSTGKVVVFSPRTPWIQNKGPKESTGRDEQTQEFPFTMEGIGADVLAAVLERIKKAEDAKIKYNERVAQREELIKSIEELYATAFDGNTPEFPHEDQLELLVEVAKIAVKGEQAALEKLDQDGLLKLEHVAREANIHLSDIFEKIIDMCEDLETQSWSLPRVYIIKEFWKINMIDQCRLAAQQCQTWKRLTQQYFDEHSDPLLSEHVLDKIPQFEAMELAGLFSRVTPKEHVIEKAKDIGFKLSSDAYYARAEIEDAVKRIEGLRSRAEKSVTVAEKVLELRRRQLNAARSQILDHVIDPNRCPVEQLSERLPGYPELVTIHGLSQFHPMVSRLLSKAETYSINAYVREIVQSRLSRIRRTTCPTALLPTRYQPPTYDELDDPDVFNRRNQIEVPPIDGEAPTYSEEPNYGGRIQVDANELTPIVQRELQETLSEARAQLGLGNSPPPADEVQTLIMSLVDMLGVGDRPAPVRIMRFL</sequence>
<name>A0A8H2ZYE8_9AGAM</name>
<evidence type="ECO:0000256" key="1">
    <source>
        <dbReference type="SAM" id="Coils"/>
    </source>
</evidence>
<dbReference type="Proteomes" id="UP000663840">
    <property type="component" value="Unassembled WGS sequence"/>
</dbReference>
<proteinExistence type="predicted"/>
<keyword evidence="1" id="KW-0175">Coiled coil</keyword>
<accession>A0A8H2ZYE8</accession>
<reference evidence="2" key="1">
    <citation type="submission" date="2021-01" db="EMBL/GenBank/DDBJ databases">
        <authorList>
            <person name="Kaushik A."/>
        </authorList>
    </citation>
    <scope>NUCLEOTIDE SEQUENCE</scope>
    <source>
        <strain evidence="2">AG1-1A</strain>
    </source>
</reference>
<gene>
    <name evidence="2" type="ORF">RDB_LOCUS8574</name>
</gene>
<dbReference type="AlphaFoldDB" id="A0A8H2ZYE8"/>
<comment type="caution">
    <text evidence="2">The sequence shown here is derived from an EMBL/GenBank/DDBJ whole genome shotgun (WGS) entry which is preliminary data.</text>
</comment>